<dbReference type="Pfam" id="PF08534">
    <property type="entry name" value="Redoxin"/>
    <property type="match status" value="1"/>
</dbReference>
<comment type="subcellular location">
    <subcellularLocation>
        <location evidence="1">Cell inner membrane</location>
        <topology evidence="1">Single-pass membrane protein</topology>
        <orientation evidence="1">Periplasmic side</orientation>
    </subcellularLocation>
</comment>
<sequence>MRRFILFIPLIIFVVMGALFWKGLGLDPTELPSALIDKPVPDFNLPSLVDDNRMLTQNDLKGKPALLNVWATWCPTCKQEHAQLNKIAREEGVTIYGINYKDERGAAKEWLRRYRDPYVVNIFDEQGALGLDLGVYGAPETYVLDANGVIRYKHVGAVDEKVWLKLETILQQISTESQG</sequence>
<dbReference type="AlphaFoldDB" id="A0A1I2MXW8"/>
<proteinExistence type="inferred from homology"/>
<dbReference type="PROSITE" id="PS51352">
    <property type="entry name" value="THIOREDOXIN_2"/>
    <property type="match status" value="1"/>
</dbReference>
<dbReference type="NCBIfam" id="TIGR00385">
    <property type="entry name" value="dsbE"/>
    <property type="match status" value="1"/>
</dbReference>
<reference evidence="8" key="1">
    <citation type="submission" date="2016-10" db="EMBL/GenBank/DDBJ databases">
        <authorList>
            <person name="Varghese N."/>
            <person name="Submissions S."/>
        </authorList>
    </citation>
    <scope>NUCLEOTIDE SEQUENCE [LARGE SCALE GENOMIC DNA]</scope>
    <source>
        <strain evidence="8">CGMCC 1.10971</strain>
    </source>
</reference>
<dbReference type="RefSeq" id="WP_090724656.1">
    <property type="nucleotide sequence ID" value="NZ_FOOU01000002.1"/>
</dbReference>
<dbReference type="PANTHER" id="PTHR42852">
    <property type="entry name" value="THIOL:DISULFIDE INTERCHANGE PROTEIN DSBE"/>
    <property type="match status" value="1"/>
</dbReference>
<dbReference type="OrthoDB" id="9799347at2"/>
<dbReference type="STRING" id="1045558.SAMN05216175_102173"/>
<dbReference type="SUPFAM" id="SSF52833">
    <property type="entry name" value="Thioredoxin-like"/>
    <property type="match status" value="1"/>
</dbReference>
<protein>
    <submittedName>
        <fullName evidence="7">Cytochrome c biogenesis protein CcmG, thiol:disulfide interchange protein DsbE</fullName>
    </submittedName>
</protein>
<keyword evidence="8" id="KW-1185">Reference proteome</keyword>
<dbReference type="PANTHER" id="PTHR42852:SF6">
    <property type="entry name" value="THIOL:DISULFIDE INTERCHANGE PROTEIN DSBE"/>
    <property type="match status" value="1"/>
</dbReference>
<dbReference type="InterPro" id="IPR017937">
    <property type="entry name" value="Thioredoxin_CS"/>
</dbReference>
<dbReference type="EMBL" id="FOOU01000002">
    <property type="protein sequence ID" value="SFF96414.1"/>
    <property type="molecule type" value="Genomic_DNA"/>
</dbReference>
<gene>
    <name evidence="7" type="ORF">SAMN05216175_102173</name>
</gene>
<dbReference type="InterPro" id="IPR004799">
    <property type="entry name" value="Periplasmic_diS_OxRdtase_DsbE"/>
</dbReference>
<evidence type="ECO:0000313" key="8">
    <source>
        <dbReference type="Proteomes" id="UP000198623"/>
    </source>
</evidence>
<evidence type="ECO:0000256" key="1">
    <source>
        <dbReference type="ARBA" id="ARBA00004383"/>
    </source>
</evidence>
<dbReference type="InterPro" id="IPR013766">
    <property type="entry name" value="Thioredoxin_domain"/>
</dbReference>
<dbReference type="PROSITE" id="PS00194">
    <property type="entry name" value="THIOREDOXIN_1"/>
    <property type="match status" value="1"/>
</dbReference>
<comment type="similarity">
    <text evidence="2">Belongs to the thioredoxin family. DsbE subfamily.</text>
</comment>
<keyword evidence="5" id="KW-0676">Redox-active center</keyword>
<dbReference type="Gene3D" id="3.40.30.10">
    <property type="entry name" value="Glutaredoxin"/>
    <property type="match status" value="1"/>
</dbReference>
<dbReference type="GO" id="GO:0017004">
    <property type="term" value="P:cytochrome complex assembly"/>
    <property type="evidence" value="ECO:0007669"/>
    <property type="project" value="UniProtKB-KW"/>
</dbReference>
<accession>A0A1I2MXW8</accession>
<keyword evidence="3" id="KW-0201">Cytochrome c-type biogenesis</keyword>
<evidence type="ECO:0000256" key="4">
    <source>
        <dbReference type="ARBA" id="ARBA00023157"/>
    </source>
</evidence>
<dbReference type="CDD" id="cd03010">
    <property type="entry name" value="TlpA_like_DsbE"/>
    <property type="match status" value="1"/>
</dbReference>
<dbReference type="InterPro" id="IPR050553">
    <property type="entry name" value="Thioredoxin_ResA/DsbE_sf"/>
</dbReference>
<feature type="domain" description="Thioredoxin" evidence="6">
    <location>
        <begin position="34"/>
        <end position="172"/>
    </location>
</feature>
<dbReference type="GO" id="GO:0005886">
    <property type="term" value="C:plasma membrane"/>
    <property type="evidence" value="ECO:0007669"/>
    <property type="project" value="UniProtKB-SubCell"/>
</dbReference>
<dbReference type="GO" id="GO:0030288">
    <property type="term" value="C:outer membrane-bounded periplasmic space"/>
    <property type="evidence" value="ECO:0007669"/>
    <property type="project" value="InterPro"/>
</dbReference>
<dbReference type="InterPro" id="IPR013740">
    <property type="entry name" value="Redoxin"/>
</dbReference>
<evidence type="ECO:0000259" key="6">
    <source>
        <dbReference type="PROSITE" id="PS51352"/>
    </source>
</evidence>
<name>A0A1I2MXW8_9GAMM</name>
<keyword evidence="4" id="KW-1015">Disulfide bond</keyword>
<evidence type="ECO:0000313" key="7">
    <source>
        <dbReference type="EMBL" id="SFF96414.1"/>
    </source>
</evidence>
<evidence type="ECO:0000256" key="2">
    <source>
        <dbReference type="ARBA" id="ARBA00007758"/>
    </source>
</evidence>
<organism evidence="7 8">
    <name type="scientific">Neptunomonas qingdaonensis</name>
    <dbReference type="NCBI Taxonomy" id="1045558"/>
    <lineage>
        <taxon>Bacteria</taxon>
        <taxon>Pseudomonadati</taxon>
        <taxon>Pseudomonadota</taxon>
        <taxon>Gammaproteobacteria</taxon>
        <taxon>Oceanospirillales</taxon>
        <taxon>Oceanospirillaceae</taxon>
        <taxon>Neptunomonas</taxon>
    </lineage>
</organism>
<dbReference type="InterPro" id="IPR036249">
    <property type="entry name" value="Thioredoxin-like_sf"/>
</dbReference>
<evidence type="ECO:0000256" key="3">
    <source>
        <dbReference type="ARBA" id="ARBA00022748"/>
    </source>
</evidence>
<dbReference type="Proteomes" id="UP000198623">
    <property type="component" value="Unassembled WGS sequence"/>
</dbReference>
<evidence type="ECO:0000256" key="5">
    <source>
        <dbReference type="ARBA" id="ARBA00023284"/>
    </source>
</evidence>
<dbReference type="GO" id="GO:0015036">
    <property type="term" value="F:disulfide oxidoreductase activity"/>
    <property type="evidence" value="ECO:0007669"/>
    <property type="project" value="InterPro"/>
</dbReference>